<accession>A0ABT6ZLA4</accession>
<name>A0ABT6ZLA4_9ACTN</name>
<reference evidence="1" key="1">
    <citation type="submission" date="2023-05" db="EMBL/GenBank/DDBJ databases">
        <title>[olsenella] sp. nov., isolated from a pig farm feces dump.</title>
        <authorList>
            <person name="Chang Y.-H."/>
        </authorList>
    </citation>
    <scope>NUCLEOTIDE SEQUENCE</scope>
    <source>
        <strain evidence="1">YH-ols2217</strain>
    </source>
</reference>
<comment type="caution">
    <text evidence="1">The sequence shown here is derived from an EMBL/GenBank/DDBJ whole genome shotgun (WGS) entry which is preliminary data.</text>
</comment>
<dbReference type="PANTHER" id="PTHR34387">
    <property type="entry name" value="SLR1258 PROTEIN"/>
    <property type="match status" value="1"/>
</dbReference>
<dbReference type="PANTHER" id="PTHR34387:SF2">
    <property type="entry name" value="SLR1258 PROTEIN"/>
    <property type="match status" value="1"/>
</dbReference>
<dbReference type="EMBL" id="JASJEX010000003">
    <property type="protein sequence ID" value="MDJ1129825.1"/>
    <property type="molecule type" value="Genomic_DNA"/>
</dbReference>
<dbReference type="Gene3D" id="3.30.70.2970">
    <property type="entry name" value="Protein of unknown function (DUF541), domain 2"/>
    <property type="match status" value="1"/>
</dbReference>
<dbReference type="Gene3D" id="3.30.110.170">
    <property type="entry name" value="Protein of unknown function (DUF541), domain 1"/>
    <property type="match status" value="1"/>
</dbReference>
<dbReference type="Proteomes" id="UP001431693">
    <property type="component" value="Unassembled WGS sequence"/>
</dbReference>
<dbReference type="InterPro" id="IPR052022">
    <property type="entry name" value="26kDa_periplasmic_antigen"/>
</dbReference>
<evidence type="ECO:0000313" key="2">
    <source>
        <dbReference type="Proteomes" id="UP001431693"/>
    </source>
</evidence>
<gene>
    <name evidence="1" type="ORF">QJ043_07020</name>
</gene>
<proteinExistence type="predicted"/>
<dbReference type="InterPro" id="IPR007497">
    <property type="entry name" value="SIMPL/DUF541"/>
</dbReference>
<keyword evidence="2" id="KW-1185">Reference proteome</keyword>
<protein>
    <submittedName>
        <fullName evidence="1">SIMPL domain-containing protein</fullName>
    </submittedName>
</protein>
<evidence type="ECO:0000313" key="1">
    <source>
        <dbReference type="EMBL" id="MDJ1129825.1"/>
    </source>
</evidence>
<dbReference type="Pfam" id="PF04402">
    <property type="entry name" value="SIMPL"/>
    <property type="match status" value="1"/>
</dbReference>
<sequence length="228" mass="24494">MPVINITSSVEERFAPDLCEVTMAIKGTKDSRANCVDEYNHRAERLQSALEKAGVAKDLVSTGEFTVSANMIQLYEKDDGYYYRSTQRPEGYVYHGSMVARLPVDADLFSALWAAVVPADPELAIDVDFCLDDVATARSTLLAKAVATGREQAETLATAAGCALGPVQEVTFGRSPHFSVPTALTYPGRARGSALMACGSAPGQAPSFSPEPIKVTCDVHLTWELEQA</sequence>
<organism evidence="1 2">
    <name type="scientific">Kribbibacterium absianum</name>
    <dbReference type="NCBI Taxonomy" id="3044210"/>
    <lineage>
        <taxon>Bacteria</taxon>
        <taxon>Bacillati</taxon>
        <taxon>Actinomycetota</taxon>
        <taxon>Coriobacteriia</taxon>
        <taxon>Coriobacteriales</taxon>
        <taxon>Kribbibacteriaceae</taxon>
        <taxon>Kribbibacterium</taxon>
    </lineage>
</organism>
<dbReference type="RefSeq" id="WP_283712946.1">
    <property type="nucleotide sequence ID" value="NZ_JASJEW010000002.1"/>
</dbReference>